<protein>
    <submittedName>
        <fullName evidence="2">Uncharacterized protein</fullName>
    </submittedName>
</protein>
<comment type="caution">
    <text evidence="2">The sequence shown here is derived from an EMBL/GenBank/DDBJ whole genome shotgun (WGS) entry which is preliminary data.</text>
</comment>
<name>A0AA88QA07_9ASTE</name>
<keyword evidence="3" id="KW-1185">Reference proteome</keyword>
<dbReference type="Proteomes" id="UP001187471">
    <property type="component" value="Unassembled WGS sequence"/>
</dbReference>
<evidence type="ECO:0000313" key="2">
    <source>
        <dbReference type="EMBL" id="KAK2966364.1"/>
    </source>
</evidence>
<reference evidence="2" key="1">
    <citation type="submission" date="2022-12" db="EMBL/GenBank/DDBJ databases">
        <title>Draft genome assemblies for two species of Escallonia (Escalloniales).</title>
        <authorList>
            <person name="Chanderbali A."/>
            <person name="Dervinis C."/>
            <person name="Anghel I."/>
            <person name="Soltis D."/>
            <person name="Soltis P."/>
            <person name="Zapata F."/>
        </authorList>
    </citation>
    <scope>NUCLEOTIDE SEQUENCE</scope>
    <source>
        <strain evidence="2">UCBG92.1500</strain>
        <tissue evidence="2">Leaf</tissue>
    </source>
</reference>
<feature type="compositionally biased region" description="Low complexity" evidence="1">
    <location>
        <begin position="17"/>
        <end position="34"/>
    </location>
</feature>
<feature type="region of interest" description="Disordered" evidence="1">
    <location>
        <begin position="1"/>
        <end position="73"/>
    </location>
</feature>
<proteinExistence type="predicted"/>
<feature type="compositionally biased region" description="Low complexity" evidence="1">
    <location>
        <begin position="49"/>
        <end position="68"/>
    </location>
</feature>
<evidence type="ECO:0000256" key="1">
    <source>
        <dbReference type="SAM" id="MobiDB-lite"/>
    </source>
</evidence>
<gene>
    <name evidence="2" type="ORF">RJ640_021508</name>
</gene>
<accession>A0AA88QA07</accession>
<evidence type="ECO:0000313" key="3">
    <source>
        <dbReference type="Proteomes" id="UP001187471"/>
    </source>
</evidence>
<sequence length="133" mass="14233">MDAALPSWRGASKADPSAPLSSTSRSSDHSLTLHPNMGNARVPIPSHRPSGSSTSAPIPPSSTARPRTQSQTVVVQNPMSVDESGKLKLAVPCMTLFYVFSRGVFSAKSEASKPKLATEQQGLHWLCRILMSF</sequence>
<dbReference type="EMBL" id="JAVXUO010003132">
    <property type="protein sequence ID" value="KAK2966364.1"/>
    <property type="molecule type" value="Genomic_DNA"/>
</dbReference>
<organism evidence="2 3">
    <name type="scientific">Escallonia rubra</name>
    <dbReference type="NCBI Taxonomy" id="112253"/>
    <lineage>
        <taxon>Eukaryota</taxon>
        <taxon>Viridiplantae</taxon>
        <taxon>Streptophyta</taxon>
        <taxon>Embryophyta</taxon>
        <taxon>Tracheophyta</taxon>
        <taxon>Spermatophyta</taxon>
        <taxon>Magnoliopsida</taxon>
        <taxon>eudicotyledons</taxon>
        <taxon>Gunneridae</taxon>
        <taxon>Pentapetalae</taxon>
        <taxon>asterids</taxon>
        <taxon>campanulids</taxon>
        <taxon>Escalloniales</taxon>
        <taxon>Escalloniaceae</taxon>
        <taxon>Escallonia</taxon>
    </lineage>
</organism>
<dbReference type="AlphaFoldDB" id="A0AA88QA07"/>